<dbReference type="InterPro" id="IPR010982">
    <property type="entry name" value="Lambda_DNA-bd_dom_sf"/>
</dbReference>
<organism evidence="2 3">
    <name type="scientific">Saccharothrix tamanrassetensis</name>
    <dbReference type="NCBI Taxonomy" id="1051531"/>
    <lineage>
        <taxon>Bacteria</taxon>
        <taxon>Bacillati</taxon>
        <taxon>Actinomycetota</taxon>
        <taxon>Actinomycetes</taxon>
        <taxon>Pseudonocardiales</taxon>
        <taxon>Pseudonocardiaceae</taxon>
        <taxon>Saccharothrix</taxon>
    </lineage>
</organism>
<dbReference type="GO" id="GO:0003677">
    <property type="term" value="F:DNA binding"/>
    <property type="evidence" value="ECO:0007669"/>
    <property type="project" value="InterPro"/>
</dbReference>
<dbReference type="SMART" id="SM00530">
    <property type="entry name" value="HTH_XRE"/>
    <property type="match status" value="1"/>
</dbReference>
<reference evidence="2 3" key="1">
    <citation type="submission" date="2020-08" db="EMBL/GenBank/DDBJ databases">
        <title>Genomic Encyclopedia of Type Strains, Phase III (KMG-III): the genomes of soil and plant-associated and newly described type strains.</title>
        <authorList>
            <person name="Whitman W."/>
        </authorList>
    </citation>
    <scope>NUCLEOTIDE SEQUENCE [LARGE SCALE GENOMIC DNA]</scope>
    <source>
        <strain evidence="2 3">CECT 8640</strain>
    </source>
</reference>
<dbReference type="CDD" id="cd00093">
    <property type="entry name" value="HTH_XRE"/>
    <property type="match status" value="1"/>
</dbReference>
<dbReference type="InterPro" id="IPR043917">
    <property type="entry name" value="DUF5753"/>
</dbReference>
<dbReference type="PROSITE" id="PS50943">
    <property type="entry name" value="HTH_CROC1"/>
    <property type="match status" value="1"/>
</dbReference>
<evidence type="ECO:0000313" key="3">
    <source>
        <dbReference type="Proteomes" id="UP000547510"/>
    </source>
</evidence>
<dbReference type="EMBL" id="JACHJN010000001">
    <property type="protein sequence ID" value="MBB5954154.1"/>
    <property type="molecule type" value="Genomic_DNA"/>
</dbReference>
<dbReference type="Proteomes" id="UP000547510">
    <property type="component" value="Unassembled WGS sequence"/>
</dbReference>
<comment type="caution">
    <text evidence="2">The sequence shown here is derived from an EMBL/GenBank/DDBJ whole genome shotgun (WGS) entry which is preliminary data.</text>
</comment>
<sequence length="297" mass="32962">MAAQPPPLARRIELGALLRTYRERAGVEPSDVADALGWSYVQKVGLVESGKRKLAAVELTVLAELLNLDADERAKVVELGKVARKRDPGPAFVADWAQTYVALETAAEHIKVFAEELLPGLVQTEDYARALLAQGVALQPDQVEAAVRQRTDRQRRLVEPGGPRLTVVLSESGLRRQVGDREVMRGQLTHLRQLASRRNVSIQLLPFESGAHLALGTRFTLIHIGDPVVTFAYVEALTDSEIYDRPPHTEVYTLAFDRAQRAALSQAKSLAWLDHLIDGFDRVEASRRDERVAQEQP</sequence>
<keyword evidence="3" id="KW-1185">Reference proteome</keyword>
<dbReference type="Pfam" id="PF19054">
    <property type="entry name" value="DUF5753"/>
    <property type="match status" value="1"/>
</dbReference>
<feature type="domain" description="HTH cro/C1-type" evidence="1">
    <location>
        <begin position="18"/>
        <end position="73"/>
    </location>
</feature>
<name>A0A841CCR4_9PSEU</name>
<dbReference type="Gene3D" id="1.10.260.40">
    <property type="entry name" value="lambda repressor-like DNA-binding domains"/>
    <property type="match status" value="1"/>
</dbReference>
<dbReference type="RefSeq" id="WP_184688129.1">
    <property type="nucleotide sequence ID" value="NZ_JACHJN010000001.1"/>
</dbReference>
<evidence type="ECO:0000259" key="1">
    <source>
        <dbReference type="PROSITE" id="PS50943"/>
    </source>
</evidence>
<dbReference type="SUPFAM" id="SSF47413">
    <property type="entry name" value="lambda repressor-like DNA-binding domains"/>
    <property type="match status" value="1"/>
</dbReference>
<accession>A0A841CCR4</accession>
<gene>
    <name evidence="2" type="ORF">FHS29_000724</name>
</gene>
<dbReference type="AlphaFoldDB" id="A0A841CCR4"/>
<dbReference type="Pfam" id="PF13560">
    <property type="entry name" value="HTH_31"/>
    <property type="match status" value="1"/>
</dbReference>
<dbReference type="InterPro" id="IPR001387">
    <property type="entry name" value="Cro/C1-type_HTH"/>
</dbReference>
<evidence type="ECO:0000313" key="2">
    <source>
        <dbReference type="EMBL" id="MBB5954154.1"/>
    </source>
</evidence>
<proteinExistence type="predicted"/>
<protein>
    <recommendedName>
        <fullName evidence="1">HTH cro/C1-type domain-containing protein</fullName>
    </recommendedName>
</protein>